<evidence type="ECO:0000256" key="3">
    <source>
        <dbReference type="ARBA" id="ARBA00023125"/>
    </source>
</evidence>
<dbReference type="EMBL" id="QKLU01000003">
    <property type="protein sequence ID" value="PYF74932.1"/>
    <property type="molecule type" value="Genomic_DNA"/>
</dbReference>
<dbReference type="Proteomes" id="UP000248198">
    <property type="component" value="Unassembled WGS sequence"/>
</dbReference>
<dbReference type="InterPro" id="IPR016032">
    <property type="entry name" value="Sig_transdc_resp-reg_C-effctor"/>
</dbReference>
<evidence type="ECO:0000313" key="8">
    <source>
        <dbReference type="EMBL" id="PYF74932.1"/>
    </source>
</evidence>
<dbReference type="SMART" id="SM00448">
    <property type="entry name" value="REC"/>
    <property type="match status" value="1"/>
</dbReference>
<dbReference type="GO" id="GO:0005829">
    <property type="term" value="C:cytosol"/>
    <property type="evidence" value="ECO:0007669"/>
    <property type="project" value="TreeGrafter"/>
</dbReference>
<accession>A0A318UEV9</accession>
<dbReference type="PANTHER" id="PTHR48111:SF40">
    <property type="entry name" value="PHOSPHATE REGULON TRANSCRIPTIONAL REGULATORY PROTEIN PHOB"/>
    <property type="match status" value="1"/>
</dbReference>
<feature type="modified residue" description="4-aspartylphosphate" evidence="4">
    <location>
        <position position="55"/>
    </location>
</feature>
<feature type="domain" description="Response regulatory" evidence="6">
    <location>
        <begin position="6"/>
        <end position="120"/>
    </location>
</feature>
<evidence type="ECO:0000313" key="9">
    <source>
        <dbReference type="Proteomes" id="UP000248198"/>
    </source>
</evidence>
<feature type="domain" description="OmpR/PhoB-type" evidence="7">
    <location>
        <begin position="132"/>
        <end position="229"/>
    </location>
</feature>
<evidence type="ECO:0000256" key="4">
    <source>
        <dbReference type="PROSITE-ProRule" id="PRU00169"/>
    </source>
</evidence>
<evidence type="ECO:0000259" key="7">
    <source>
        <dbReference type="PROSITE" id="PS51755"/>
    </source>
</evidence>
<sequence>MSQNIRLLLVEDEEILAAVVKETLETSGFEVTLASNGVEGWNMYQSVKPDLCIIDVMMPKKDGLSLVTEIRAVDQGIPLILLTAKSEKLDVLKGFQAGADDYMKKPFSIEELIFRIHAILKRTMFSAKPLVAECIRIGSYTFDYNRLELRHENELKKLSQREADILKMLVDHANDITSRKEILMDLWGDDSFFNTRNMDVYISRLRKYLRHDQEVQIVNVRSRGLKLLL</sequence>
<dbReference type="GO" id="GO:0032993">
    <property type="term" value="C:protein-DNA complex"/>
    <property type="evidence" value="ECO:0007669"/>
    <property type="project" value="TreeGrafter"/>
</dbReference>
<dbReference type="Gene3D" id="6.10.250.690">
    <property type="match status" value="1"/>
</dbReference>
<dbReference type="SUPFAM" id="SSF52172">
    <property type="entry name" value="CheY-like"/>
    <property type="match status" value="1"/>
</dbReference>
<dbReference type="Gene3D" id="1.10.10.10">
    <property type="entry name" value="Winged helix-like DNA-binding domain superfamily/Winged helix DNA-binding domain"/>
    <property type="match status" value="1"/>
</dbReference>
<dbReference type="SUPFAM" id="SSF46894">
    <property type="entry name" value="C-terminal effector domain of the bipartite response regulators"/>
    <property type="match status" value="1"/>
</dbReference>
<dbReference type="SMART" id="SM00862">
    <property type="entry name" value="Trans_reg_C"/>
    <property type="match status" value="1"/>
</dbReference>
<dbReference type="PROSITE" id="PS51755">
    <property type="entry name" value="OMPR_PHOB"/>
    <property type="match status" value="1"/>
</dbReference>
<reference evidence="8 9" key="1">
    <citation type="submission" date="2018-06" db="EMBL/GenBank/DDBJ databases">
        <title>Genomic Encyclopedia of Archaeal and Bacterial Type Strains, Phase II (KMG-II): from individual species to whole genera.</title>
        <authorList>
            <person name="Goeker M."/>
        </authorList>
    </citation>
    <scope>NUCLEOTIDE SEQUENCE [LARGE SCALE GENOMIC DNA]</scope>
    <source>
        <strain evidence="8 9">DSM 27372</strain>
    </source>
</reference>
<dbReference type="InterPro" id="IPR001867">
    <property type="entry name" value="OmpR/PhoB-type_DNA-bd"/>
</dbReference>
<evidence type="ECO:0000256" key="2">
    <source>
        <dbReference type="ARBA" id="ARBA00023012"/>
    </source>
</evidence>
<protein>
    <submittedName>
        <fullName evidence="8">DNA-binding response OmpR family regulator</fullName>
    </submittedName>
</protein>
<dbReference type="Pfam" id="PF00486">
    <property type="entry name" value="Trans_reg_C"/>
    <property type="match status" value="1"/>
</dbReference>
<dbReference type="Pfam" id="PF00072">
    <property type="entry name" value="Response_reg"/>
    <property type="match status" value="1"/>
</dbReference>
<keyword evidence="3 5" id="KW-0238">DNA-binding</keyword>
<organism evidence="8 9">
    <name type="scientific">Pedobacter nutrimenti</name>
    <dbReference type="NCBI Taxonomy" id="1241337"/>
    <lineage>
        <taxon>Bacteria</taxon>
        <taxon>Pseudomonadati</taxon>
        <taxon>Bacteroidota</taxon>
        <taxon>Sphingobacteriia</taxon>
        <taxon>Sphingobacteriales</taxon>
        <taxon>Sphingobacteriaceae</taxon>
        <taxon>Pedobacter</taxon>
    </lineage>
</organism>
<dbReference type="InterPro" id="IPR011006">
    <property type="entry name" value="CheY-like_superfamily"/>
</dbReference>
<dbReference type="CDD" id="cd00383">
    <property type="entry name" value="trans_reg_C"/>
    <property type="match status" value="1"/>
</dbReference>
<dbReference type="GO" id="GO:0006355">
    <property type="term" value="P:regulation of DNA-templated transcription"/>
    <property type="evidence" value="ECO:0007669"/>
    <property type="project" value="InterPro"/>
</dbReference>
<keyword evidence="2" id="KW-0902">Two-component regulatory system</keyword>
<dbReference type="GO" id="GO:0000976">
    <property type="term" value="F:transcription cis-regulatory region binding"/>
    <property type="evidence" value="ECO:0007669"/>
    <property type="project" value="TreeGrafter"/>
</dbReference>
<dbReference type="OrthoDB" id="9790442at2"/>
<gene>
    <name evidence="8" type="ORF">B0O44_103378</name>
</gene>
<dbReference type="CDD" id="cd17574">
    <property type="entry name" value="REC_OmpR"/>
    <property type="match status" value="1"/>
</dbReference>
<dbReference type="AlphaFoldDB" id="A0A318UEV9"/>
<keyword evidence="1 4" id="KW-0597">Phosphoprotein</keyword>
<dbReference type="GO" id="GO:0000156">
    <property type="term" value="F:phosphorelay response regulator activity"/>
    <property type="evidence" value="ECO:0007669"/>
    <property type="project" value="TreeGrafter"/>
</dbReference>
<dbReference type="Gene3D" id="3.40.50.2300">
    <property type="match status" value="1"/>
</dbReference>
<feature type="DNA-binding region" description="OmpR/PhoB-type" evidence="5">
    <location>
        <begin position="132"/>
        <end position="229"/>
    </location>
</feature>
<evidence type="ECO:0000259" key="6">
    <source>
        <dbReference type="PROSITE" id="PS50110"/>
    </source>
</evidence>
<dbReference type="PANTHER" id="PTHR48111">
    <property type="entry name" value="REGULATOR OF RPOS"/>
    <property type="match status" value="1"/>
</dbReference>
<proteinExistence type="predicted"/>
<evidence type="ECO:0000256" key="5">
    <source>
        <dbReference type="PROSITE-ProRule" id="PRU01091"/>
    </source>
</evidence>
<dbReference type="InterPro" id="IPR001789">
    <property type="entry name" value="Sig_transdc_resp-reg_receiver"/>
</dbReference>
<dbReference type="RefSeq" id="WP_110829826.1">
    <property type="nucleotide sequence ID" value="NZ_QKLU01000003.1"/>
</dbReference>
<comment type="caution">
    <text evidence="8">The sequence shown here is derived from an EMBL/GenBank/DDBJ whole genome shotgun (WGS) entry which is preliminary data.</text>
</comment>
<dbReference type="InterPro" id="IPR039420">
    <property type="entry name" value="WalR-like"/>
</dbReference>
<dbReference type="InterPro" id="IPR036388">
    <property type="entry name" value="WH-like_DNA-bd_sf"/>
</dbReference>
<keyword evidence="9" id="KW-1185">Reference proteome</keyword>
<evidence type="ECO:0000256" key="1">
    <source>
        <dbReference type="ARBA" id="ARBA00022553"/>
    </source>
</evidence>
<dbReference type="PROSITE" id="PS50110">
    <property type="entry name" value="RESPONSE_REGULATORY"/>
    <property type="match status" value="1"/>
</dbReference>
<name>A0A318UEV9_9SPHI</name>